<evidence type="ECO:0000313" key="5">
    <source>
        <dbReference type="Proteomes" id="UP000245783"/>
    </source>
</evidence>
<dbReference type="Pfam" id="PF14555">
    <property type="entry name" value="UBA_4"/>
    <property type="match status" value="1"/>
</dbReference>
<dbReference type="GO" id="GO:0045116">
    <property type="term" value="P:protein neddylation"/>
    <property type="evidence" value="ECO:0007669"/>
    <property type="project" value="TreeGrafter"/>
</dbReference>
<dbReference type="Gene3D" id="1.10.238.10">
    <property type="entry name" value="EF-hand"/>
    <property type="match status" value="1"/>
</dbReference>
<dbReference type="GeneID" id="37033789"/>
<dbReference type="EMBL" id="KZ819392">
    <property type="protein sequence ID" value="PWN41468.1"/>
    <property type="molecule type" value="Genomic_DNA"/>
</dbReference>
<dbReference type="Pfam" id="PF03556">
    <property type="entry name" value="Cullin_binding"/>
    <property type="match status" value="1"/>
</dbReference>
<dbReference type="InterPro" id="IPR014764">
    <property type="entry name" value="DCN-prot"/>
</dbReference>
<feature type="non-terminal residue" evidence="4">
    <location>
        <position position="1"/>
    </location>
</feature>
<dbReference type="GO" id="GO:0031624">
    <property type="term" value="F:ubiquitin conjugating enzyme binding"/>
    <property type="evidence" value="ECO:0007669"/>
    <property type="project" value="TreeGrafter"/>
</dbReference>
<dbReference type="PANTHER" id="PTHR12281:SF31">
    <property type="entry name" value="DCN1-LIKE PROTEIN 3"/>
    <property type="match status" value="1"/>
</dbReference>
<dbReference type="InterPro" id="IPR009060">
    <property type="entry name" value="UBA-like_sf"/>
</dbReference>
<dbReference type="InterPro" id="IPR042460">
    <property type="entry name" value="DCN1-like_PONY"/>
</dbReference>
<dbReference type="RefSeq" id="XP_025368628.1">
    <property type="nucleotide sequence ID" value="XM_025511919.1"/>
</dbReference>
<name>A0A316VX22_9BASI</name>
<dbReference type="AlphaFoldDB" id="A0A316VX22"/>
<feature type="domain" description="DCUN1" evidence="3">
    <location>
        <begin position="65"/>
        <end position="303"/>
    </location>
</feature>
<reference evidence="4 5" key="1">
    <citation type="journal article" date="2018" name="Mol. Biol. Evol.">
        <title>Broad Genomic Sampling Reveals a Smut Pathogenic Ancestry of the Fungal Clade Ustilaginomycotina.</title>
        <authorList>
            <person name="Kijpornyongpan T."/>
            <person name="Mondo S.J."/>
            <person name="Barry K."/>
            <person name="Sandor L."/>
            <person name="Lee J."/>
            <person name="Lipzen A."/>
            <person name="Pangilinan J."/>
            <person name="LaButti K."/>
            <person name="Hainaut M."/>
            <person name="Henrissat B."/>
            <person name="Grigoriev I.V."/>
            <person name="Spatafora J.W."/>
            <person name="Aime M.C."/>
        </authorList>
    </citation>
    <scope>NUCLEOTIDE SEQUENCE [LARGE SCALE GENOMIC DNA]</scope>
    <source>
        <strain evidence="4 5">MCA 4658</strain>
    </source>
</reference>
<evidence type="ECO:0000313" key="4">
    <source>
        <dbReference type="EMBL" id="PWN41468.1"/>
    </source>
</evidence>
<dbReference type="PANTHER" id="PTHR12281">
    <property type="entry name" value="RP42 RELATED"/>
    <property type="match status" value="1"/>
</dbReference>
<comment type="function">
    <text evidence="2">Neddylation of cullins play an essential role in the regulation of SCF-type complexes activity.</text>
</comment>
<dbReference type="GO" id="GO:0032182">
    <property type="term" value="F:ubiquitin-like protein binding"/>
    <property type="evidence" value="ECO:0007669"/>
    <property type="project" value="TreeGrafter"/>
</dbReference>
<dbReference type="Proteomes" id="UP000245783">
    <property type="component" value="Unassembled WGS sequence"/>
</dbReference>
<accession>A0A316VX22</accession>
<keyword evidence="1" id="KW-0833">Ubl conjugation pathway</keyword>
<dbReference type="InterPro" id="IPR005176">
    <property type="entry name" value="PONY_dom"/>
</dbReference>
<dbReference type="FunCoup" id="A0A316VX22">
    <property type="interactions" value="138"/>
</dbReference>
<dbReference type="GO" id="GO:0097602">
    <property type="term" value="F:cullin family protein binding"/>
    <property type="evidence" value="ECO:0007669"/>
    <property type="project" value="TreeGrafter"/>
</dbReference>
<dbReference type="Gene3D" id="1.10.8.10">
    <property type="entry name" value="DNA helicase RuvA subunit, C-terminal domain"/>
    <property type="match status" value="1"/>
</dbReference>
<organism evidence="4 5">
    <name type="scientific">Ceraceosorus guamensis</name>
    <dbReference type="NCBI Taxonomy" id="1522189"/>
    <lineage>
        <taxon>Eukaryota</taxon>
        <taxon>Fungi</taxon>
        <taxon>Dikarya</taxon>
        <taxon>Basidiomycota</taxon>
        <taxon>Ustilaginomycotina</taxon>
        <taxon>Exobasidiomycetes</taxon>
        <taxon>Ceraceosorales</taxon>
        <taxon>Ceraceosoraceae</taxon>
        <taxon>Ceraceosorus</taxon>
    </lineage>
</organism>
<gene>
    <name evidence="4" type="ORF">IE81DRAFT_291777</name>
</gene>
<evidence type="ECO:0000256" key="2">
    <source>
        <dbReference type="RuleBase" id="RU410713"/>
    </source>
</evidence>
<dbReference type="PROSITE" id="PS51229">
    <property type="entry name" value="DCUN1"/>
    <property type="match status" value="1"/>
</dbReference>
<protein>
    <recommendedName>
        <fullName evidence="2">Defective in cullin neddylation protein</fullName>
    </recommendedName>
</protein>
<dbReference type="STRING" id="1522189.A0A316VX22"/>
<dbReference type="SUPFAM" id="SSF46934">
    <property type="entry name" value="UBA-like"/>
    <property type="match status" value="1"/>
</dbReference>
<dbReference type="Gene3D" id="1.10.238.200">
    <property type="entry name" value="Cullin, PONY binding domain"/>
    <property type="match status" value="1"/>
</dbReference>
<evidence type="ECO:0000256" key="1">
    <source>
        <dbReference type="ARBA" id="ARBA00022786"/>
    </source>
</evidence>
<dbReference type="GO" id="GO:0000151">
    <property type="term" value="C:ubiquitin ligase complex"/>
    <property type="evidence" value="ECO:0007669"/>
    <property type="project" value="TreeGrafter"/>
</dbReference>
<keyword evidence="5" id="KW-1185">Reference proteome</keyword>
<proteinExistence type="predicted"/>
<evidence type="ECO:0000259" key="3">
    <source>
        <dbReference type="PROSITE" id="PS51229"/>
    </source>
</evidence>
<dbReference type="InParanoid" id="A0A316VX22"/>
<sequence>SSKTTKEAAIRQLRQITNATQPDAQRLLKANGYRIEAAVDAFYADDAAMSNAAKAAGGGVKGEKESKEKLGKLFDQYKDTCREAHSSDQRALLTPRLLLHADEDGPDVSIEGAMSMCEDLSLSPEDAVMLPLSFYLRSPSMGHYTRDAYIEGWRTLDGADTVAKQKQLLPKLREELEKDAEVRGALASEGKGGLFARVYDWVYAYARDEGQKSLKLDTAIAFWRLLLPISPSYAREGSSGRFTARQLDLWEKYLTNETGGRAISKDTWTLFLDFTKEIDADFKEHDFDAAWPSVIDDFVTWALDQPKSDAMDTS</sequence>
<dbReference type="OrthoDB" id="27198at2759"/>